<dbReference type="EMBL" id="CP067140">
    <property type="protein sequence ID" value="WCR05130.1"/>
    <property type="molecule type" value="Genomic_DNA"/>
</dbReference>
<evidence type="ECO:0000313" key="2">
    <source>
        <dbReference type="EMBL" id="WCR05130.1"/>
    </source>
</evidence>
<organism evidence="2 3">
    <name type="scientific">Paracoccus saliphilus</name>
    <dbReference type="NCBI Taxonomy" id="405559"/>
    <lineage>
        <taxon>Bacteria</taxon>
        <taxon>Pseudomonadati</taxon>
        <taxon>Pseudomonadota</taxon>
        <taxon>Alphaproteobacteria</taxon>
        <taxon>Rhodobacterales</taxon>
        <taxon>Paracoccaceae</taxon>
        <taxon>Paracoccus</taxon>
    </lineage>
</organism>
<gene>
    <name evidence="2" type="ORF">JHX88_02535</name>
</gene>
<dbReference type="Pfam" id="PF13403">
    <property type="entry name" value="Hint_2"/>
    <property type="match status" value="1"/>
</dbReference>
<dbReference type="InterPro" id="IPR028992">
    <property type="entry name" value="Hedgehog/Intein_dom"/>
</dbReference>
<reference evidence="2 3" key="1">
    <citation type="submission" date="2021-01" db="EMBL/GenBank/DDBJ databases">
        <title>Biogeographic distribution of Paracoccus.</title>
        <authorList>
            <person name="Hollensteiner J."/>
            <person name="Leineberger J."/>
            <person name="Brinkhoff T."/>
            <person name="Daniel R."/>
        </authorList>
    </citation>
    <scope>NUCLEOTIDE SEQUENCE [LARGE SCALE GENOMIC DNA]</scope>
    <source>
        <strain evidence="2 3">DSM 18447</strain>
    </source>
</reference>
<dbReference type="Gene3D" id="2.170.16.10">
    <property type="entry name" value="Hedgehog/Intein (Hint) domain"/>
    <property type="match status" value="1"/>
</dbReference>
<name>A0ABY7SDK6_9RHOB</name>
<dbReference type="InterPro" id="IPR036844">
    <property type="entry name" value="Hint_dom_sf"/>
</dbReference>
<proteinExistence type="predicted"/>
<dbReference type="Proteomes" id="UP001215549">
    <property type="component" value="Chromosome"/>
</dbReference>
<evidence type="ECO:0000313" key="3">
    <source>
        <dbReference type="Proteomes" id="UP001215549"/>
    </source>
</evidence>
<accession>A0ABY7SDK6</accession>
<evidence type="ECO:0000259" key="1">
    <source>
        <dbReference type="Pfam" id="PF13403"/>
    </source>
</evidence>
<sequence length="342" mass="36726">MGTGTTGSTLTIEDGAQTTLNNGGFTGGAIQAGGLDDTIYLGGTYDSDWALDINTGTGSDNVILGSDFSAINTGANSVFEIAGQGNSLTTETDTLDIGAISGRIVSHDIDPDNAENGTITLDDGSVIQYTEIEELVVCFAGGTMLETASGPVPVEELQVDDMVHTRDNGLQPIRWIGSRKLSMAGLQASPNLRPIRIQAGAIGKDIPESDLTVSPQHRVLVRSKIAQRMFSTDEVLVAAKHLLELNGIQIAEDVTEVEYFHILFDRHEVVFSNGAETESLHTGPQALKSLNAAAREEIFTLFPELREKSSEDCRPSARILISGRQGRKLAMRHNKNSRELVF</sequence>
<protein>
    <submittedName>
        <fullName evidence="2">Hint domain-containing protein</fullName>
    </submittedName>
</protein>
<keyword evidence="3" id="KW-1185">Reference proteome</keyword>
<dbReference type="SUPFAM" id="SSF51294">
    <property type="entry name" value="Hedgehog/intein (Hint) domain"/>
    <property type="match status" value="1"/>
</dbReference>
<feature type="domain" description="Hedgehog/Intein (Hint)" evidence="1">
    <location>
        <begin position="137"/>
        <end position="283"/>
    </location>
</feature>